<reference evidence="1 2" key="1">
    <citation type="journal article" date="2024" name="Fungal Genet. Biol.">
        <title>The porcine skin microbiome exhibits broad fungal antagonism.</title>
        <authorList>
            <person name="De La Cruz K.F."/>
            <person name="Townsend E.C."/>
            <person name="Alex Cheong J.Z."/>
            <person name="Salamzade R."/>
            <person name="Liu A."/>
            <person name="Sandstrom S."/>
            <person name="Davila E."/>
            <person name="Huang L."/>
            <person name="Xu K.H."/>
            <person name="Wu S.Y."/>
            <person name="Meudt J.J."/>
            <person name="Shanmuganayagam D."/>
            <person name="Gibson A.L.F."/>
            <person name="Kalan L.R."/>
        </authorList>
    </citation>
    <scope>NUCLEOTIDE SEQUENCE [LARGE SCALE GENOMIC DNA]</scope>
    <source>
        <strain evidence="1 2">LK2569</strain>
    </source>
</reference>
<proteinExistence type="predicted"/>
<comment type="caution">
    <text evidence="1">The sequence shown here is derived from an EMBL/GenBank/DDBJ whole genome shotgun (WGS) entry which is preliminary data.</text>
</comment>
<dbReference type="EMBL" id="JAYWMA010000001">
    <property type="protein sequence ID" value="MEX3527497.1"/>
    <property type="molecule type" value="Genomic_DNA"/>
</dbReference>
<sequence length="51" mass="5638">MRIAVHVFDGITAFHASVPLEVFGEVSRLGLDGDDEWTVSVWSDHGEPVRT</sequence>
<keyword evidence="2" id="KW-1185">Reference proteome</keyword>
<dbReference type="RefSeq" id="WP_368521773.1">
    <property type="nucleotide sequence ID" value="NZ_JAYWMA010000001.1"/>
</dbReference>
<gene>
    <name evidence="1" type="ORF">VVR64_00205</name>
</gene>
<dbReference type="InterPro" id="IPR029062">
    <property type="entry name" value="Class_I_gatase-like"/>
</dbReference>
<organism evidence="1 2">
    <name type="scientific">Corynebacterium xerosis</name>
    <dbReference type="NCBI Taxonomy" id="1725"/>
    <lineage>
        <taxon>Bacteria</taxon>
        <taxon>Bacillati</taxon>
        <taxon>Actinomycetota</taxon>
        <taxon>Actinomycetes</taxon>
        <taxon>Mycobacteriales</taxon>
        <taxon>Corynebacteriaceae</taxon>
        <taxon>Corynebacterium</taxon>
    </lineage>
</organism>
<name>A0ABV3UQT5_9CORY</name>
<dbReference type="Proteomes" id="UP001558353">
    <property type="component" value="Unassembled WGS sequence"/>
</dbReference>
<protein>
    <recommendedName>
        <fullName evidence="3">AraC family transcriptional regulator</fullName>
    </recommendedName>
</protein>
<evidence type="ECO:0000313" key="1">
    <source>
        <dbReference type="EMBL" id="MEX3527497.1"/>
    </source>
</evidence>
<accession>A0ABV3UQT5</accession>
<evidence type="ECO:0008006" key="3">
    <source>
        <dbReference type="Google" id="ProtNLM"/>
    </source>
</evidence>
<dbReference type="Gene3D" id="3.40.50.880">
    <property type="match status" value="1"/>
</dbReference>
<evidence type="ECO:0000313" key="2">
    <source>
        <dbReference type="Proteomes" id="UP001558353"/>
    </source>
</evidence>